<evidence type="ECO:0000256" key="6">
    <source>
        <dbReference type="ARBA" id="ARBA00022679"/>
    </source>
</evidence>
<evidence type="ECO:0000256" key="15">
    <source>
        <dbReference type="ARBA" id="ARBA00023170"/>
    </source>
</evidence>
<feature type="compositionally biased region" description="Basic and acidic residues" evidence="18">
    <location>
        <begin position="600"/>
        <end position="624"/>
    </location>
</feature>
<feature type="region of interest" description="Disordered" evidence="18">
    <location>
        <begin position="600"/>
        <end position="633"/>
    </location>
</feature>
<comment type="catalytic activity">
    <reaction evidence="16">
        <text>L-threonyl-[protein] + ATP = O-phospho-L-threonyl-[protein] + ADP + H(+)</text>
        <dbReference type="Rhea" id="RHEA:46608"/>
        <dbReference type="Rhea" id="RHEA-COMP:11060"/>
        <dbReference type="Rhea" id="RHEA-COMP:11605"/>
        <dbReference type="ChEBI" id="CHEBI:15378"/>
        <dbReference type="ChEBI" id="CHEBI:30013"/>
        <dbReference type="ChEBI" id="CHEBI:30616"/>
        <dbReference type="ChEBI" id="CHEBI:61977"/>
        <dbReference type="ChEBI" id="CHEBI:456216"/>
        <dbReference type="EC" id="2.7.11.1"/>
    </reaction>
</comment>
<organism evidence="22 23">
    <name type="scientific">Dillenia turbinata</name>
    <dbReference type="NCBI Taxonomy" id="194707"/>
    <lineage>
        <taxon>Eukaryota</taxon>
        <taxon>Viridiplantae</taxon>
        <taxon>Streptophyta</taxon>
        <taxon>Embryophyta</taxon>
        <taxon>Tracheophyta</taxon>
        <taxon>Spermatophyta</taxon>
        <taxon>Magnoliopsida</taxon>
        <taxon>eudicotyledons</taxon>
        <taxon>Gunneridae</taxon>
        <taxon>Pentapetalae</taxon>
        <taxon>Dilleniales</taxon>
        <taxon>Dilleniaceae</taxon>
        <taxon>Dillenia</taxon>
    </lineage>
</organism>
<proteinExistence type="inferred from homology"/>
<keyword evidence="13 19" id="KW-1133">Transmembrane helix</keyword>
<evidence type="ECO:0000256" key="3">
    <source>
        <dbReference type="ARBA" id="ARBA00012513"/>
    </source>
</evidence>
<keyword evidence="4" id="KW-0597">Phosphoprotein</keyword>
<keyword evidence="23" id="KW-1185">Reference proteome</keyword>
<feature type="region of interest" description="Disordered" evidence="18">
    <location>
        <begin position="285"/>
        <end position="309"/>
    </location>
</feature>
<dbReference type="Pfam" id="PF13855">
    <property type="entry name" value="LRR_8"/>
    <property type="match status" value="1"/>
</dbReference>
<evidence type="ECO:0000256" key="13">
    <source>
        <dbReference type="ARBA" id="ARBA00022989"/>
    </source>
</evidence>
<dbReference type="AlphaFoldDB" id="A0AAN8ZRZ9"/>
<dbReference type="PANTHER" id="PTHR48007:SF64">
    <property type="entry name" value="POLLEN RECEPTOR-LIKE KINASE 1"/>
    <property type="match status" value="1"/>
</dbReference>
<evidence type="ECO:0000259" key="21">
    <source>
        <dbReference type="PROSITE" id="PS50011"/>
    </source>
</evidence>
<feature type="domain" description="Protein kinase" evidence="21">
    <location>
        <begin position="327"/>
        <end position="601"/>
    </location>
</feature>
<comment type="caution">
    <text evidence="22">The sequence shown here is derived from an EMBL/GenBank/DDBJ whole genome shotgun (WGS) entry which is preliminary data.</text>
</comment>
<evidence type="ECO:0000256" key="10">
    <source>
        <dbReference type="ARBA" id="ARBA00022741"/>
    </source>
</evidence>
<dbReference type="SUPFAM" id="SSF52058">
    <property type="entry name" value="L domain-like"/>
    <property type="match status" value="1"/>
</dbReference>
<dbReference type="GO" id="GO:0005524">
    <property type="term" value="F:ATP binding"/>
    <property type="evidence" value="ECO:0007669"/>
    <property type="project" value="UniProtKB-KW"/>
</dbReference>
<dbReference type="Gene3D" id="1.10.510.10">
    <property type="entry name" value="Transferase(Phosphotransferase) domain 1"/>
    <property type="match status" value="1"/>
</dbReference>
<dbReference type="Gene3D" id="3.80.10.10">
    <property type="entry name" value="Ribonuclease Inhibitor"/>
    <property type="match status" value="2"/>
</dbReference>
<dbReference type="FunFam" id="1.10.510.10:FF:000480">
    <property type="entry name" value="Pollen receptor-like kinase 1"/>
    <property type="match status" value="1"/>
</dbReference>
<comment type="subcellular location">
    <subcellularLocation>
        <location evidence="1">Membrane</location>
        <topology evidence="1">Single-pass membrane protein</topology>
    </subcellularLocation>
</comment>
<dbReference type="InterPro" id="IPR011009">
    <property type="entry name" value="Kinase-like_dom_sf"/>
</dbReference>
<dbReference type="GO" id="GO:0004674">
    <property type="term" value="F:protein serine/threonine kinase activity"/>
    <property type="evidence" value="ECO:0007669"/>
    <property type="project" value="UniProtKB-EC"/>
</dbReference>
<feature type="signal peptide" evidence="20">
    <location>
        <begin position="1"/>
        <end position="24"/>
    </location>
</feature>
<evidence type="ECO:0000256" key="9">
    <source>
        <dbReference type="ARBA" id="ARBA00022737"/>
    </source>
</evidence>
<dbReference type="EMBL" id="JBAMMX010000003">
    <property type="protein sequence ID" value="KAK6944658.1"/>
    <property type="molecule type" value="Genomic_DNA"/>
</dbReference>
<dbReference type="Pfam" id="PF00069">
    <property type="entry name" value="Pkinase"/>
    <property type="match status" value="1"/>
</dbReference>
<keyword evidence="10" id="KW-0547">Nucleotide-binding</keyword>
<dbReference type="GO" id="GO:0016020">
    <property type="term" value="C:membrane"/>
    <property type="evidence" value="ECO:0007669"/>
    <property type="project" value="UniProtKB-SubCell"/>
</dbReference>
<keyword evidence="8 20" id="KW-0732">Signal</keyword>
<evidence type="ECO:0000256" key="12">
    <source>
        <dbReference type="ARBA" id="ARBA00022840"/>
    </source>
</evidence>
<evidence type="ECO:0000256" key="19">
    <source>
        <dbReference type="SAM" id="Phobius"/>
    </source>
</evidence>
<dbReference type="Proteomes" id="UP001370490">
    <property type="component" value="Unassembled WGS sequence"/>
</dbReference>
<dbReference type="PROSITE" id="PS50011">
    <property type="entry name" value="PROTEIN_KINASE_DOM"/>
    <property type="match status" value="1"/>
</dbReference>
<keyword evidence="11" id="KW-0418">Kinase</keyword>
<evidence type="ECO:0000313" key="22">
    <source>
        <dbReference type="EMBL" id="KAK6944658.1"/>
    </source>
</evidence>
<feature type="chain" id="PRO_5043008254" description="non-specific serine/threonine protein kinase" evidence="20">
    <location>
        <begin position="25"/>
        <end position="633"/>
    </location>
</feature>
<dbReference type="SUPFAM" id="SSF56112">
    <property type="entry name" value="Protein kinase-like (PK-like)"/>
    <property type="match status" value="1"/>
</dbReference>
<protein>
    <recommendedName>
        <fullName evidence="3">non-specific serine/threonine protein kinase</fullName>
        <ecNumber evidence="3">2.7.11.1</ecNumber>
    </recommendedName>
</protein>
<comment type="catalytic activity">
    <reaction evidence="17">
        <text>L-seryl-[protein] + ATP = O-phospho-L-seryl-[protein] + ADP + H(+)</text>
        <dbReference type="Rhea" id="RHEA:17989"/>
        <dbReference type="Rhea" id="RHEA-COMP:9863"/>
        <dbReference type="Rhea" id="RHEA-COMP:11604"/>
        <dbReference type="ChEBI" id="CHEBI:15378"/>
        <dbReference type="ChEBI" id="CHEBI:29999"/>
        <dbReference type="ChEBI" id="CHEBI:30616"/>
        <dbReference type="ChEBI" id="CHEBI:83421"/>
        <dbReference type="ChEBI" id="CHEBI:456216"/>
        <dbReference type="EC" id="2.7.11.1"/>
    </reaction>
</comment>
<evidence type="ECO:0000256" key="11">
    <source>
        <dbReference type="ARBA" id="ARBA00022777"/>
    </source>
</evidence>
<keyword evidence="15" id="KW-0675">Receptor</keyword>
<evidence type="ECO:0000313" key="23">
    <source>
        <dbReference type="Proteomes" id="UP001370490"/>
    </source>
</evidence>
<keyword evidence="9" id="KW-0677">Repeat</keyword>
<keyword evidence="12" id="KW-0067">ATP-binding</keyword>
<dbReference type="InterPro" id="IPR013210">
    <property type="entry name" value="LRR_N_plant-typ"/>
</dbReference>
<evidence type="ECO:0000256" key="1">
    <source>
        <dbReference type="ARBA" id="ARBA00004167"/>
    </source>
</evidence>
<evidence type="ECO:0000256" key="14">
    <source>
        <dbReference type="ARBA" id="ARBA00023136"/>
    </source>
</evidence>
<evidence type="ECO:0000256" key="17">
    <source>
        <dbReference type="ARBA" id="ARBA00048679"/>
    </source>
</evidence>
<keyword evidence="5" id="KW-0433">Leucine-rich repeat</keyword>
<evidence type="ECO:0000256" key="4">
    <source>
        <dbReference type="ARBA" id="ARBA00022553"/>
    </source>
</evidence>
<dbReference type="EC" id="2.7.11.1" evidence="3"/>
<keyword evidence="6" id="KW-0808">Transferase</keyword>
<dbReference type="InterPro" id="IPR000719">
    <property type="entry name" value="Prot_kinase_dom"/>
</dbReference>
<feature type="transmembrane region" description="Helical" evidence="19">
    <location>
        <begin position="238"/>
        <end position="261"/>
    </location>
</feature>
<comment type="similarity">
    <text evidence="2">Belongs to the protein kinase superfamily. Ser/Thr protein kinase family.</text>
</comment>
<evidence type="ECO:0000256" key="8">
    <source>
        <dbReference type="ARBA" id="ARBA00022729"/>
    </source>
</evidence>
<dbReference type="InterPro" id="IPR046959">
    <property type="entry name" value="PRK1-6/SRF4-like"/>
</dbReference>
<evidence type="ECO:0000256" key="18">
    <source>
        <dbReference type="SAM" id="MobiDB-lite"/>
    </source>
</evidence>
<evidence type="ECO:0000256" key="7">
    <source>
        <dbReference type="ARBA" id="ARBA00022692"/>
    </source>
</evidence>
<dbReference type="InterPro" id="IPR032675">
    <property type="entry name" value="LRR_dom_sf"/>
</dbReference>
<dbReference type="Pfam" id="PF08263">
    <property type="entry name" value="LRRNT_2"/>
    <property type="match status" value="1"/>
</dbReference>
<gene>
    <name evidence="22" type="ORF">RJ641_025760</name>
</gene>
<dbReference type="PANTHER" id="PTHR48007">
    <property type="entry name" value="LEUCINE-RICH REPEAT RECEPTOR-LIKE PROTEIN KINASE PXC1"/>
    <property type="match status" value="1"/>
</dbReference>
<sequence>MAKRHGSFTLVSAILFTIMALSSSASDSDALLKFKESLKNAIALSDWNSSVSPCTDKKANWKGVICWNGHVWGLQLEKMGLSGSIDVDSLSSLRFLRTLSFMDNNFEGSLPDVKELGGLKSLYLSNNKFSGDIASDAFAGMDYLKKLHLANNKFTGKIPESLTYLQRLIELRVEGNRFDSIIPEFHNHLNYANFANNKLEGKIPASLAHFSRDSFSGNEDLCGAPLGNCDTSKKLSKLMIAIIVIVVAAALVAICAVLIILHRRRKTSLLNTEAPLNLQKGAAAARDLDEDEQGSIAGSDSSRKSEPGKLSFVRDDIDRFDLQDLLKASAEILGSGCFGSSYKASLANGQMVVVKRFKQMNNFGREDFQEHMRRLGRLKHRNVLPLVAYYYRKEEKLLVTDFVKNGSLAGHLHGNHNQGHPSLDWPTRLKIVKGVTRGLAYLYAELPSLIVPHGHIKSSNVLLNESFEPLLTDYGLVPAINLEHAQEYMVAYKAPEYTQQNRITKKTDVWSLGMLILEILTGKFQASFLQQAIECEQDLASWVNSIEQQEWISKVIDHEMHDTKNAEGEIMKLLKISLACTEGDAEKRYDMKEAAEKIEGLKERDTDDDFHSSHTSDADVRSLSDDLSVSWNV</sequence>
<name>A0AAN8ZRZ9_9MAGN</name>
<evidence type="ECO:0000256" key="5">
    <source>
        <dbReference type="ARBA" id="ARBA00022614"/>
    </source>
</evidence>
<keyword evidence="14 19" id="KW-0472">Membrane</keyword>
<keyword evidence="7 19" id="KW-0812">Transmembrane</keyword>
<dbReference type="Gene3D" id="3.30.200.20">
    <property type="entry name" value="Phosphorylase Kinase, domain 1"/>
    <property type="match status" value="1"/>
</dbReference>
<evidence type="ECO:0000256" key="16">
    <source>
        <dbReference type="ARBA" id="ARBA00047899"/>
    </source>
</evidence>
<dbReference type="InterPro" id="IPR001611">
    <property type="entry name" value="Leu-rich_rpt"/>
</dbReference>
<dbReference type="FunFam" id="3.30.200.20:FF:000307">
    <property type="entry name" value="pollen receptor-like kinase 1"/>
    <property type="match status" value="1"/>
</dbReference>
<evidence type="ECO:0000256" key="2">
    <source>
        <dbReference type="ARBA" id="ARBA00008684"/>
    </source>
</evidence>
<evidence type="ECO:0000256" key="20">
    <source>
        <dbReference type="SAM" id="SignalP"/>
    </source>
</evidence>
<reference evidence="22 23" key="1">
    <citation type="submission" date="2023-12" db="EMBL/GenBank/DDBJ databases">
        <title>A high-quality genome assembly for Dillenia turbinata (Dilleniales).</title>
        <authorList>
            <person name="Chanderbali A."/>
        </authorList>
    </citation>
    <scope>NUCLEOTIDE SEQUENCE [LARGE SCALE GENOMIC DNA]</scope>
    <source>
        <strain evidence="22">LSX21</strain>
        <tissue evidence="22">Leaf</tissue>
    </source>
</reference>
<accession>A0AAN8ZRZ9</accession>